<sequence length="262" mass="30185">MLLLFADFELFSQEVALLEGQIIVDTISPANIHVVNLNLEKGTTSDNSGTFKIYAETGDRLLFSSVQFENREIVISQTDVDSGRIVVKLFPARNELDEVQISDLKLSGYLDSDLSKIKYFDREKYGIPYPKKQLSQTQRRLYTANENITSRWQYIGVLLGGVSLDVIMNDINGRTKYLKKLDKQDKLQLRVQHGIDVLGKNLFVIELKIPETEIENFVYYVAREPDFEAILESKDRLKLIEYYKSKTKDFINLRQLNDAAEN</sequence>
<evidence type="ECO:0000313" key="2">
    <source>
        <dbReference type="Proteomes" id="UP000605733"/>
    </source>
</evidence>
<keyword evidence="2" id="KW-1185">Reference proteome</keyword>
<comment type="caution">
    <text evidence="1">The sequence shown here is derived from an EMBL/GenBank/DDBJ whole genome shotgun (WGS) entry which is preliminary data.</text>
</comment>
<protein>
    <recommendedName>
        <fullName evidence="3">CarboxypepD_reg-like domain-containing protein</fullName>
    </recommendedName>
</protein>
<organism evidence="1 2">
    <name type="scientific">Christiangramia forsetii</name>
    <dbReference type="NCBI Taxonomy" id="411153"/>
    <lineage>
        <taxon>Bacteria</taxon>
        <taxon>Pseudomonadati</taxon>
        <taxon>Bacteroidota</taxon>
        <taxon>Flavobacteriia</taxon>
        <taxon>Flavobacteriales</taxon>
        <taxon>Flavobacteriaceae</taxon>
        <taxon>Christiangramia</taxon>
    </lineage>
</organism>
<dbReference type="RefSeq" id="WP_011710587.1">
    <property type="nucleotide sequence ID" value="NZ_BMIX01000001.1"/>
</dbReference>
<proteinExistence type="predicted"/>
<evidence type="ECO:0008006" key="3">
    <source>
        <dbReference type="Google" id="ProtNLM"/>
    </source>
</evidence>
<reference evidence="2" key="1">
    <citation type="journal article" date="2019" name="Int. J. Syst. Evol. Microbiol.">
        <title>The Global Catalogue of Microorganisms (GCM) 10K type strain sequencing project: providing services to taxonomists for standard genome sequencing and annotation.</title>
        <authorList>
            <consortium name="The Broad Institute Genomics Platform"/>
            <consortium name="The Broad Institute Genome Sequencing Center for Infectious Disease"/>
            <person name="Wu L."/>
            <person name="Ma J."/>
        </authorList>
    </citation>
    <scope>NUCLEOTIDE SEQUENCE [LARGE SCALE GENOMIC DNA]</scope>
    <source>
        <strain evidence="2">CGMCC 1.15422</strain>
    </source>
</reference>
<dbReference type="Proteomes" id="UP000605733">
    <property type="component" value="Unassembled WGS sequence"/>
</dbReference>
<evidence type="ECO:0000313" key="1">
    <source>
        <dbReference type="EMBL" id="GGG22308.1"/>
    </source>
</evidence>
<name>A0ABQ1WBE4_9FLAO</name>
<dbReference type="EMBL" id="BMIX01000001">
    <property type="protein sequence ID" value="GGG22308.1"/>
    <property type="molecule type" value="Genomic_DNA"/>
</dbReference>
<accession>A0ABQ1WBE4</accession>
<gene>
    <name evidence="1" type="ORF">GCM10011532_01670</name>
</gene>